<keyword evidence="1" id="KW-0175">Coiled coil</keyword>
<name>A0A420ARQ5_SPHD1</name>
<dbReference type="EMBL" id="RAPY01000004">
    <property type="protein sequence ID" value="RKE47164.1"/>
    <property type="molecule type" value="Genomic_DNA"/>
</dbReference>
<evidence type="ECO:0000256" key="2">
    <source>
        <dbReference type="SAM" id="Phobius"/>
    </source>
</evidence>
<feature type="coiled-coil region" evidence="1">
    <location>
        <begin position="141"/>
        <end position="168"/>
    </location>
</feature>
<feature type="domain" description="Signal transduction histidine kinase internal region" evidence="3">
    <location>
        <begin position="168"/>
        <end position="239"/>
    </location>
</feature>
<dbReference type="Proteomes" id="UP000286246">
    <property type="component" value="Unassembled WGS sequence"/>
</dbReference>
<proteinExistence type="predicted"/>
<sequence>MVKYDNLKRTGSAKRLRVFLAHLIAIFIFITFESSLIVFLDLSNGLWKITWYYPLEIATFYINLLFILPLLEQKGKEIRFALFLLLLIVTYCLSRIALLKAFFPIVFEEAAHANHVDQMYARAAWRGIYIVGMSIVYWLFKRDKKAALDKKQLEVDKLEAIAEKRRIEISLLQIQLEPHLITNVLAFIYNKIEMTSPDAALAVERLSDLMKHSTTDVININKVPVSEEIEGIKTLIAIHDSLANRPVSIVLNIEQIEGENAALIPPNILTTFIDNIFTHGVVDDPNMPARIGVTVDNSLFCFHSENAKRKSMLKGRQLGMNNVRSILSYFYKEQFELKIEESESHYSLDLKIAL</sequence>
<evidence type="ECO:0000256" key="1">
    <source>
        <dbReference type="SAM" id="Coils"/>
    </source>
</evidence>
<dbReference type="Pfam" id="PF06580">
    <property type="entry name" value="His_kinase"/>
    <property type="match status" value="1"/>
</dbReference>
<evidence type="ECO:0000259" key="3">
    <source>
        <dbReference type="Pfam" id="PF06580"/>
    </source>
</evidence>
<keyword evidence="4" id="KW-0808">Transferase</keyword>
<keyword evidence="2" id="KW-0472">Membrane</keyword>
<feature type="transmembrane region" description="Helical" evidence="2">
    <location>
        <begin position="20"/>
        <end position="39"/>
    </location>
</feature>
<dbReference type="PANTHER" id="PTHR34220">
    <property type="entry name" value="SENSOR HISTIDINE KINASE YPDA"/>
    <property type="match status" value="1"/>
</dbReference>
<dbReference type="RefSeq" id="WP_120260978.1">
    <property type="nucleotide sequence ID" value="NZ_RAPY01000004.1"/>
</dbReference>
<dbReference type="GO" id="GO:0016020">
    <property type="term" value="C:membrane"/>
    <property type="evidence" value="ECO:0007669"/>
    <property type="project" value="InterPro"/>
</dbReference>
<evidence type="ECO:0000313" key="4">
    <source>
        <dbReference type="EMBL" id="RKE47164.1"/>
    </source>
</evidence>
<dbReference type="AlphaFoldDB" id="A0A420ARQ5"/>
<keyword evidence="4" id="KW-0418">Kinase</keyword>
<feature type="transmembrane region" description="Helical" evidence="2">
    <location>
        <begin position="83"/>
        <end position="103"/>
    </location>
</feature>
<dbReference type="GO" id="GO:0000155">
    <property type="term" value="F:phosphorelay sensor kinase activity"/>
    <property type="evidence" value="ECO:0007669"/>
    <property type="project" value="InterPro"/>
</dbReference>
<accession>A0A420ARQ5</accession>
<feature type="transmembrane region" description="Helical" evidence="2">
    <location>
        <begin position="51"/>
        <end position="71"/>
    </location>
</feature>
<dbReference type="InterPro" id="IPR050640">
    <property type="entry name" value="Bact_2-comp_sensor_kinase"/>
</dbReference>
<dbReference type="PANTHER" id="PTHR34220:SF7">
    <property type="entry name" value="SENSOR HISTIDINE KINASE YPDA"/>
    <property type="match status" value="1"/>
</dbReference>
<feature type="transmembrane region" description="Helical" evidence="2">
    <location>
        <begin position="123"/>
        <end position="140"/>
    </location>
</feature>
<reference evidence="4 5" key="1">
    <citation type="submission" date="2018-09" db="EMBL/GenBank/DDBJ databases">
        <title>Genomic Encyclopedia of Type Strains, Phase III (KMG-III): the genomes of soil and plant-associated and newly described type strains.</title>
        <authorList>
            <person name="Whitman W."/>
        </authorList>
    </citation>
    <scope>NUCLEOTIDE SEQUENCE [LARGE SCALE GENOMIC DNA]</scope>
    <source>
        <strain evidence="4 5">CECT 7938</strain>
    </source>
</reference>
<dbReference type="InterPro" id="IPR010559">
    <property type="entry name" value="Sig_transdc_His_kin_internal"/>
</dbReference>
<keyword evidence="5" id="KW-1185">Reference proteome</keyword>
<protein>
    <submittedName>
        <fullName evidence="4">Histidine kinase</fullName>
    </submittedName>
</protein>
<dbReference type="OrthoDB" id="9792992at2"/>
<gene>
    <name evidence="4" type="ORF">DFQ12_4326</name>
</gene>
<evidence type="ECO:0000313" key="5">
    <source>
        <dbReference type="Proteomes" id="UP000286246"/>
    </source>
</evidence>
<comment type="caution">
    <text evidence="4">The sequence shown here is derived from an EMBL/GenBank/DDBJ whole genome shotgun (WGS) entry which is preliminary data.</text>
</comment>
<organism evidence="4 5">
    <name type="scientific">Sphingobacterium detergens</name>
    <dbReference type="NCBI Taxonomy" id="1145106"/>
    <lineage>
        <taxon>Bacteria</taxon>
        <taxon>Pseudomonadati</taxon>
        <taxon>Bacteroidota</taxon>
        <taxon>Sphingobacteriia</taxon>
        <taxon>Sphingobacteriales</taxon>
        <taxon>Sphingobacteriaceae</taxon>
        <taxon>Sphingobacterium</taxon>
    </lineage>
</organism>
<keyword evidence="2" id="KW-0812">Transmembrane</keyword>
<keyword evidence="2" id="KW-1133">Transmembrane helix</keyword>